<evidence type="ECO:0000256" key="14">
    <source>
        <dbReference type="ARBA" id="ARBA00023054"/>
    </source>
</evidence>
<dbReference type="InterPro" id="IPR043136">
    <property type="entry name" value="B30.2/SPRY_sf"/>
</dbReference>
<comment type="pathway">
    <text evidence="3">Protein modification; protein ubiquitination.</text>
</comment>
<comment type="subcellular location">
    <subcellularLocation>
        <location evidence="2">Cytoplasm</location>
    </subcellularLocation>
</comment>
<dbReference type="GO" id="GO:0061630">
    <property type="term" value="F:ubiquitin protein ligase activity"/>
    <property type="evidence" value="ECO:0007669"/>
    <property type="project" value="UniProtKB-EC"/>
</dbReference>
<keyword evidence="21" id="KW-1185">Reference proteome</keyword>
<evidence type="ECO:0000256" key="11">
    <source>
        <dbReference type="ARBA" id="ARBA00022771"/>
    </source>
</evidence>
<evidence type="ECO:0000256" key="3">
    <source>
        <dbReference type="ARBA" id="ARBA00004906"/>
    </source>
</evidence>
<dbReference type="PROSITE" id="PS50089">
    <property type="entry name" value="ZF_RING_2"/>
    <property type="match status" value="1"/>
</dbReference>
<dbReference type="GO" id="GO:0008270">
    <property type="term" value="F:zinc ion binding"/>
    <property type="evidence" value="ECO:0007669"/>
    <property type="project" value="UniProtKB-KW"/>
</dbReference>
<dbReference type="SMART" id="SM00449">
    <property type="entry name" value="SPRY"/>
    <property type="match status" value="1"/>
</dbReference>
<dbReference type="EC" id="2.3.2.27" evidence="6"/>
<evidence type="ECO:0000313" key="22">
    <source>
        <dbReference type="RefSeq" id="XP_054831875.1"/>
    </source>
</evidence>
<dbReference type="PRINTS" id="PR01406">
    <property type="entry name" value="BBOXZNFINGER"/>
</dbReference>
<organism evidence="21 22">
    <name type="scientific">Eublepharis macularius</name>
    <name type="common">Leopard gecko</name>
    <name type="synonym">Cyrtodactylus macularius</name>
    <dbReference type="NCBI Taxonomy" id="481883"/>
    <lineage>
        <taxon>Eukaryota</taxon>
        <taxon>Metazoa</taxon>
        <taxon>Chordata</taxon>
        <taxon>Craniata</taxon>
        <taxon>Vertebrata</taxon>
        <taxon>Euteleostomi</taxon>
        <taxon>Lepidosauria</taxon>
        <taxon>Squamata</taxon>
        <taxon>Bifurcata</taxon>
        <taxon>Gekkota</taxon>
        <taxon>Eublepharidae</taxon>
        <taxon>Eublepharinae</taxon>
        <taxon>Eublepharis</taxon>
    </lineage>
</organism>
<comment type="catalytic activity">
    <reaction evidence="1">
        <text>S-ubiquitinyl-[E2 ubiquitin-conjugating enzyme]-L-cysteine + [acceptor protein]-L-lysine = [E2 ubiquitin-conjugating enzyme]-L-cysteine + N(6)-ubiquitinyl-[acceptor protein]-L-lysine.</text>
        <dbReference type="EC" id="2.3.2.27"/>
    </reaction>
</comment>
<keyword evidence="10" id="KW-0479">Metal-binding</keyword>
<evidence type="ECO:0000259" key="18">
    <source>
        <dbReference type="PROSITE" id="PS50089"/>
    </source>
</evidence>
<keyword evidence="8" id="KW-0808">Transferase</keyword>
<comment type="function">
    <text evidence="15">Neurotoxin that produces dose-dependent hypolocomotion and hyperalgesia in mice. May directly act on the central nervous system, as it is 6500-fold more potent when administered intracerebroventricularly than intraperitoneal.</text>
</comment>
<keyword evidence="13" id="KW-0862">Zinc</keyword>
<dbReference type="InterPro" id="IPR006574">
    <property type="entry name" value="PRY"/>
</dbReference>
<dbReference type="PRINTS" id="PR01407">
    <property type="entry name" value="BUTYPHLNCDUF"/>
</dbReference>
<evidence type="ECO:0000313" key="21">
    <source>
        <dbReference type="Proteomes" id="UP001190640"/>
    </source>
</evidence>
<name>A0AA97KUE9_EUBMA</name>
<dbReference type="Gene3D" id="3.30.40.10">
    <property type="entry name" value="Zinc/RING finger domain, C3HC4 (zinc finger)"/>
    <property type="match status" value="1"/>
</dbReference>
<keyword evidence="7" id="KW-0963">Cytoplasm</keyword>
<comment type="similarity">
    <text evidence="5">Belongs to the ohanin/vespryn family.</text>
</comment>
<evidence type="ECO:0000256" key="8">
    <source>
        <dbReference type="ARBA" id="ARBA00022679"/>
    </source>
</evidence>
<comment type="similarity">
    <text evidence="4">Belongs to the TRIM/RBCC family.</text>
</comment>
<dbReference type="CDD" id="cd12888">
    <property type="entry name" value="SPRY_PRY_TRIM7_like"/>
    <property type="match status" value="1"/>
</dbReference>
<evidence type="ECO:0000256" key="10">
    <source>
        <dbReference type="ARBA" id="ARBA00022723"/>
    </source>
</evidence>
<dbReference type="SUPFAM" id="SSF57850">
    <property type="entry name" value="RING/U-box"/>
    <property type="match status" value="1"/>
</dbReference>
<dbReference type="PROSITE" id="PS00518">
    <property type="entry name" value="ZF_RING_1"/>
    <property type="match status" value="1"/>
</dbReference>
<dbReference type="InterPro" id="IPR001841">
    <property type="entry name" value="Znf_RING"/>
</dbReference>
<protein>
    <recommendedName>
        <fullName evidence="6">RING-type E3 ubiquitin transferase</fullName>
        <ecNumber evidence="6">2.3.2.27</ecNumber>
    </recommendedName>
</protein>
<dbReference type="Pfam" id="PF00643">
    <property type="entry name" value="zf-B_box"/>
    <property type="match status" value="1"/>
</dbReference>
<keyword evidence="9" id="KW-0528">Neurotoxin</keyword>
<feature type="coiled-coil region" evidence="17">
    <location>
        <begin position="144"/>
        <end position="236"/>
    </location>
</feature>
<dbReference type="PROSITE" id="PS50188">
    <property type="entry name" value="B302_SPRY"/>
    <property type="match status" value="1"/>
</dbReference>
<accession>A0AA97KUE9</accession>
<reference evidence="22" key="1">
    <citation type="submission" date="2025-08" db="UniProtKB">
        <authorList>
            <consortium name="RefSeq"/>
        </authorList>
    </citation>
    <scope>IDENTIFICATION</scope>
    <source>
        <tissue evidence="22">Blood</tissue>
    </source>
</reference>
<evidence type="ECO:0000256" key="6">
    <source>
        <dbReference type="ARBA" id="ARBA00012483"/>
    </source>
</evidence>
<dbReference type="Proteomes" id="UP001190640">
    <property type="component" value="Chromosome 4"/>
</dbReference>
<dbReference type="Gene3D" id="2.60.120.920">
    <property type="match status" value="1"/>
</dbReference>
<dbReference type="CDD" id="cd19762">
    <property type="entry name" value="Bbox2_TRIM7-like"/>
    <property type="match status" value="1"/>
</dbReference>
<feature type="domain" description="RING-type" evidence="18">
    <location>
        <begin position="16"/>
        <end position="54"/>
    </location>
</feature>
<dbReference type="Pfam" id="PF13765">
    <property type="entry name" value="PRY"/>
    <property type="match status" value="1"/>
</dbReference>
<dbReference type="SUPFAM" id="SSF49899">
    <property type="entry name" value="Concanavalin A-like lectins/glucanases"/>
    <property type="match status" value="1"/>
</dbReference>
<dbReference type="AlphaFoldDB" id="A0AA97KUE9"/>
<evidence type="ECO:0000256" key="1">
    <source>
        <dbReference type="ARBA" id="ARBA00000900"/>
    </source>
</evidence>
<evidence type="ECO:0000259" key="20">
    <source>
        <dbReference type="PROSITE" id="PS50188"/>
    </source>
</evidence>
<keyword evidence="14 17" id="KW-0175">Coiled coil</keyword>
<dbReference type="InterPro" id="IPR050143">
    <property type="entry name" value="TRIM/RBCC"/>
</dbReference>
<evidence type="ECO:0000256" key="2">
    <source>
        <dbReference type="ARBA" id="ARBA00004496"/>
    </source>
</evidence>
<dbReference type="KEGG" id="emc:129327340"/>
<dbReference type="FunFam" id="2.60.120.920:FF:000004">
    <property type="entry name" value="Butyrophilin subfamily 1 member A1"/>
    <property type="match status" value="1"/>
</dbReference>
<dbReference type="GO" id="GO:0005737">
    <property type="term" value="C:cytoplasm"/>
    <property type="evidence" value="ECO:0007669"/>
    <property type="project" value="UniProtKB-SubCell"/>
</dbReference>
<dbReference type="Pfam" id="PF15227">
    <property type="entry name" value="zf-C3HC4_4"/>
    <property type="match status" value="1"/>
</dbReference>
<dbReference type="PANTHER" id="PTHR24103">
    <property type="entry name" value="E3 UBIQUITIN-PROTEIN LIGASE TRIM"/>
    <property type="match status" value="1"/>
</dbReference>
<dbReference type="RefSeq" id="XP_054831875.1">
    <property type="nucleotide sequence ID" value="XM_054975900.1"/>
</dbReference>
<evidence type="ECO:0000256" key="5">
    <source>
        <dbReference type="ARBA" id="ARBA00009651"/>
    </source>
</evidence>
<sequence length="511" mass="58130">MDAESPSKKLQEETTCSVCLDFFTEPVTLDCGHHFCRTCIVPCRHALPDVCPQCGELVTERSWKPNRQLERFAEIAKRFSDQEKAEAGAGGVCEEHREPLKLFCEDDGVPICVVCDRSREHRDHAVVPVEEAAQGYKERFCNYLEVLRKEKEKILACAANTEQESQELLKVTKSEREKTLIEFRKLHEFLEEQETLMLAQVEEVEEELARERHELLARLSVELSSLENIIQEMEEKCQQPVSNFLKDVRSSLKRYEEKEKFENPVAFPPELKRRIWDICDLNPFLEGVVKQFQVTLVSGLQQQEANVTLDPDTAHPHLALSEDYKSISRGDKYQDLPDNPERFDKHCMVLGCEKFSTGRHCWEVTVGSEDGWAVGVAKTSVKRKGKFNASPEAGIWALRTWKSTYKALVPSLSSHLPLSRELRRIQVSLNCTGRQVAFFDADTATPLFTFSEISSGETLQPFFWVYDKGCLTISPQGSQPHSQALADVSLQTKVTNLKTKCNEQVSPLTGL</sequence>
<dbReference type="SMART" id="SM00589">
    <property type="entry name" value="PRY"/>
    <property type="match status" value="1"/>
</dbReference>
<evidence type="ECO:0000256" key="15">
    <source>
        <dbReference type="ARBA" id="ARBA00034460"/>
    </source>
</evidence>
<evidence type="ECO:0000256" key="12">
    <source>
        <dbReference type="ARBA" id="ARBA00022786"/>
    </source>
</evidence>
<dbReference type="InterPro" id="IPR000315">
    <property type="entry name" value="Znf_B-box"/>
</dbReference>
<evidence type="ECO:0000256" key="16">
    <source>
        <dbReference type="PROSITE-ProRule" id="PRU00024"/>
    </source>
</evidence>
<dbReference type="InterPro" id="IPR017907">
    <property type="entry name" value="Znf_RING_CS"/>
</dbReference>
<evidence type="ECO:0000259" key="19">
    <source>
        <dbReference type="PROSITE" id="PS50119"/>
    </source>
</evidence>
<feature type="domain" description="B box-type" evidence="19">
    <location>
        <begin position="92"/>
        <end position="129"/>
    </location>
</feature>
<dbReference type="InterPro" id="IPR013083">
    <property type="entry name" value="Znf_RING/FYVE/PHD"/>
</dbReference>
<evidence type="ECO:0000256" key="13">
    <source>
        <dbReference type="ARBA" id="ARBA00022833"/>
    </source>
</evidence>
<dbReference type="GeneID" id="129327340"/>
<keyword evidence="9" id="KW-0800">Toxin</keyword>
<keyword evidence="11 16" id="KW-0863">Zinc-finger</keyword>
<proteinExistence type="inferred from homology"/>
<evidence type="ECO:0000256" key="4">
    <source>
        <dbReference type="ARBA" id="ARBA00008518"/>
    </source>
</evidence>
<feature type="domain" description="B30.2/SPRY" evidence="20">
    <location>
        <begin position="287"/>
        <end position="481"/>
    </location>
</feature>
<dbReference type="SMART" id="SM00336">
    <property type="entry name" value="BBOX"/>
    <property type="match status" value="1"/>
</dbReference>
<dbReference type="InterPro" id="IPR001870">
    <property type="entry name" value="B30.2/SPRY"/>
</dbReference>
<evidence type="ECO:0000256" key="9">
    <source>
        <dbReference type="ARBA" id="ARBA00022699"/>
    </source>
</evidence>
<dbReference type="InterPro" id="IPR003877">
    <property type="entry name" value="SPRY_dom"/>
</dbReference>
<gene>
    <name evidence="22" type="primary">LOC129327340</name>
</gene>
<dbReference type="InterPro" id="IPR013320">
    <property type="entry name" value="ConA-like_dom_sf"/>
</dbReference>
<evidence type="ECO:0000256" key="17">
    <source>
        <dbReference type="SAM" id="Coils"/>
    </source>
</evidence>
<dbReference type="Gene3D" id="3.30.160.60">
    <property type="entry name" value="Classic Zinc Finger"/>
    <property type="match status" value="1"/>
</dbReference>
<keyword evidence="12" id="KW-0833">Ubl conjugation pathway</keyword>
<dbReference type="PROSITE" id="PS50119">
    <property type="entry name" value="ZF_BBOX"/>
    <property type="match status" value="1"/>
</dbReference>
<evidence type="ECO:0000256" key="7">
    <source>
        <dbReference type="ARBA" id="ARBA00022490"/>
    </source>
</evidence>
<dbReference type="InterPro" id="IPR003879">
    <property type="entry name" value="Butyrophylin_SPRY"/>
</dbReference>
<dbReference type="Pfam" id="PF00622">
    <property type="entry name" value="SPRY"/>
    <property type="match status" value="1"/>
</dbReference>
<dbReference type="SUPFAM" id="SSF57845">
    <property type="entry name" value="B-box zinc-binding domain"/>
    <property type="match status" value="1"/>
</dbReference>
<dbReference type="InterPro" id="IPR020457">
    <property type="entry name" value="Znf_B-box_chordata"/>
</dbReference>
<dbReference type="SMART" id="SM00184">
    <property type="entry name" value="RING"/>
    <property type="match status" value="1"/>
</dbReference>